<evidence type="ECO:0000313" key="2">
    <source>
        <dbReference type="Proteomes" id="UP000598775"/>
    </source>
</evidence>
<dbReference type="RefSeq" id="WP_188675810.1">
    <property type="nucleotide sequence ID" value="NZ_BMGP01000002.1"/>
</dbReference>
<dbReference type="AlphaFoldDB" id="A0A917EVT6"/>
<accession>A0A917EVT6</accession>
<proteinExistence type="predicted"/>
<keyword evidence="2" id="KW-1185">Reference proteome</keyword>
<comment type="caution">
    <text evidence="1">The sequence shown here is derived from an EMBL/GenBank/DDBJ whole genome shotgun (WGS) entry which is preliminary data.</text>
</comment>
<gene>
    <name evidence="1" type="ORF">GCM10011399_14350</name>
</gene>
<protein>
    <submittedName>
        <fullName evidence="1">Uncharacterized protein</fullName>
    </submittedName>
</protein>
<dbReference type="EMBL" id="BMGP01000002">
    <property type="protein sequence ID" value="GGF21759.1"/>
    <property type="molecule type" value="Genomic_DNA"/>
</dbReference>
<name>A0A917EVT6_9MICO</name>
<reference evidence="1 2" key="1">
    <citation type="journal article" date="2014" name="Int. J. Syst. Evol. Microbiol.">
        <title>Complete genome sequence of Corynebacterium casei LMG S-19264T (=DSM 44701T), isolated from a smear-ripened cheese.</title>
        <authorList>
            <consortium name="US DOE Joint Genome Institute (JGI-PGF)"/>
            <person name="Walter F."/>
            <person name="Albersmeier A."/>
            <person name="Kalinowski J."/>
            <person name="Ruckert C."/>
        </authorList>
    </citation>
    <scope>NUCLEOTIDE SEQUENCE [LARGE SCALE GENOMIC DNA]</scope>
    <source>
        <strain evidence="1 2">CGMCC 1.12976</strain>
    </source>
</reference>
<sequence>MSTTDVIELTQLVQHERQARDRGWWQVMRDSYAADSAVRLSWFRGGGQQFVDESADGALDGFREPYRMLAYVLGSRGYTIGDDLYGDDRTDDVSALYAAAFEWLGA</sequence>
<evidence type="ECO:0000313" key="1">
    <source>
        <dbReference type="EMBL" id="GGF21759.1"/>
    </source>
</evidence>
<organism evidence="1 2">
    <name type="scientific">Subtercola lobariae</name>
    <dbReference type="NCBI Taxonomy" id="1588641"/>
    <lineage>
        <taxon>Bacteria</taxon>
        <taxon>Bacillati</taxon>
        <taxon>Actinomycetota</taxon>
        <taxon>Actinomycetes</taxon>
        <taxon>Micrococcales</taxon>
        <taxon>Microbacteriaceae</taxon>
        <taxon>Subtercola</taxon>
    </lineage>
</organism>
<dbReference type="Proteomes" id="UP000598775">
    <property type="component" value="Unassembled WGS sequence"/>
</dbReference>